<organism evidence="3 11">
    <name type="scientific">Phytophthora fragariae</name>
    <dbReference type="NCBI Taxonomy" id="53985"/>
    <lineage>
        <taxon>Eukaryota</taxon>
        <taxon>Sar</taxon>
        <taxon>Stramenopiles</taxon>
        <taxon>Oomycota</taxon>
        <taxon>Peronosporomycetes</taxon>
        <taxon>Peronosporales</taxon>
        <taxon>Peronosporaceae</taxon>
        <taxon>Phytophthora</taxon>
    </lineage>
</organism>
<accession>A0A6A3SUN3</accession>
<evidence type="ECO:0000313" key="12">
    <source>
        <dbReference type="Proteomes" id="UP000441208"/>
    </source>
</evidence>
<keyword evidence="8" id="KW-1185">Reference proteome</keyword>
<dbReference type="EMBL" id="QXGA01001275">
    <property type="protein sequence ID" value="KAE9123680.1"/>
    <property type="molecule type" value="Genomic_DNA"/>
</dbReference>
<evidence type="ECO:0000313" key="11">
    <source>
        <dbReference type="Proteomes" id="UP000440732"/>
    </source>
</evidence>
<evidence type="ECO:0000313" key="1">
    <source>
        <dbReference type="EMBL" id="KAE8930572.1"/>
    </source>
</evidence>
<dbReference type="Proteomes" id="UP000437068">
    <property type="component" value="Unassembled WGS sequence"/>
</dbReference>
<dbReference type="Proteomes" id="UP000429523">
    <property type="component" value="Unassembled WGS sequence"/>
</dbReference>
<evidence type="ECO:0000313" key="6">
    <source>
        <dbReference type="EMBL" id="KAE9290299.1"/>
    </source>
</evidence>
<dbReference type="EMBL" id="QXGB01001769">
    <property type="protein sequence ID" value="KAE9185809.1"/>
    <property type="molecule type" value="Genomic_DNA"/>
</dbReference>
<evidence type="ECO:0000313" key="7">
    <source>
        <dbReference type="Proteomes" id="UP000429523"/>
    </source>
</evidence>
<evidence type="ECO:0000313" key="10">
    <source>
        <dbReference type="Proteomes" id="UP000440367"/>
    </source>
</evidence>
<dbReference type="Proteomes" id="UP000441208">
    <property type="component" value="Unassembled WGS sequence"/>
</dbReference>
<name>A0A6A3SUN3_9STRA</name>
<evidence type="ECO:0000313" key="8">
    <source>
        <dbReference type="Proteomes" id="UP000433483"/>
    </source>
</evidence>
<comment type="caution">
    <text evidence="3">The sequence shown here is derived from an EMBL/GenBank/DDBJ whole genome shotgun (WGS) entry which is preliminary data.</text>
</comment>
<evidence type="ECO:0000313" key="3">
    <source>
        <dbReference type="EMBL" id="KAE9123680.1"/>
    </source>
</evidence>
<dbReference type="EMBL" id="QXGE01001619">
    <property type="protein sequence ID" value="KAE9290299.1"/>
    <property type="molecule type" value="Genomic_DNA"/>
</dbReference>
<evidence type="ECO:0000313" key="2">
    <source>
        <dbReference type="EMBL" id="KAE9085096.1"/>
    </source>
</evidence>
<gene>
    <name evidence="6" type="ORF">PF001_g19659</name>
    <name evidence="5" type="ORF">PF002_g19647</name>
    <name evidence="4" type="ORF">PF005_g21104</name>
    <name evidence="3" type="ORF">PF006_g17372</name>
    <name evidence="2" type="ORF">PF007_g21272</name>
    <name evidence="1" type="ORF">PF009_g19342</name>
</gene>
<proteinExistence type="predicted"/>
<dbReference type="AlphaFoldDB" id="A0A6A3SUN3"/>
<dbReference type="Proteomes" id="UP000440367">
    <property type="component" value="Unassembled WGS sequence"/>
</dbReference>
<evidence type="ECO:0000313" key="5">
    <source>
        <dbReference type="EMBL" id="KAE9207642.1"/>
    </source>
</evidence>
<evidence type="ECO:0000313" key="4">
    <source>
        <dbReference type="EMBL" id="KAE9185809.1"/>
    </source>
</evidence>
<reference evidence="7 8" key="1">
    <citation type="submission" date="2018-08" db="EMBL/GenBank/DDBJ databases">
        <title>Genomic investigation of the strawberry pathogen Phytophthora fragariae indicates pathogenicity is determined by transcriptional variation in three key races.</title>
        <authorList>
            <person name="Adams T.M."/>
            <person name="Armitage A.D."/>
            <person name="Sobczyk M.K."/>
            <person name="Bates H.J."/>
            <person name="Dunwell J.M."/>
            <person name="Nellist C.F."/>
            <person name="Harrison R.J."/>
        </authorList>
    </citation>
    <scope>NUCLEOTIDE SEQUENCE [LARGE SCALE GENOMIC DNA]</scope>
    <source>
        <strain evidence="6 9">A4</strain>
        <strain evidence="5 10">BC-1</strain>
        <strain evidence="4 8">NOV-27</strain>
        <strain evidence="3 11">NOV-5</strain>
        <strain evidence="2 12">NOV-71</strain>
        <strain evidence="1 7">NOV-9</strain>
    </source>
</reference>
<evidence type="ECO:0000313" key="9">
    <source>
        <dbReference type="Proteomes" id="UP000437068"/>
    </source>
</evidence>
<protein>
    <submittedName>
        <fullName evidence="3">Uncharacterized protein</fullName>
    </submittedName>
</protein>
<dbReference type="Proteomes" id="UP000440732">
    <property type="component" value="Unassembled WGS sequence"/>
</dbReference>
<dbReference type="EMBL" id="QXGF01001361">
    <property type="protein sequence ID" value="KAE8930572.1"/>
    <property type="molecule type" value="Genomic_DNA"/>
</dbReference>
<dbReference type="EMBL" id="QXGD01001372">
    <property type="protein sequence ID" value="KAE9207642.1"/>
    <property type="molecule type" value="Genomic_DNA"/>
</dbReference>
<dbReference type="EMBL" id="QXFZ01001778">
    <property type="protein sequence ID" value="KAE9085096.1"/>
    <property type="molecule type" value="Genomic_DNA"/>
</dbReference>
<dbReference type="Proteomes" id="UP000433483">
    <property type="component" value="Unassembled WGS sequence"/>
</dbReference>
<sequence length="57" mass="5961">MLRGRLALGRPVSCRRWRLSKGRTVVAAGRATCGPGFAAGSGADVRAELPLVLRRGG</sequence>